<protein>
    <recommendedName>
        <fullName evidence="1">NADPH-dependent reductive aminase-like C-terminal domain-containing protein</fullName>
    </recommendedName>
</protein>
<dbReference type="STRING" id="394193.SAMN04489732_13710"/>
<dbReference type="Pfam" id="PF21761">
    <property type="entry name" value="RedAm-like_C"/>
    <property type="match status" value="1"/>
</dbReference>
<evidence type="ECO:0000259" key="1">
    <source>
        <dbReference type="Pfam" id="PF21761"/>
    </source>
</evidence>
<organism evidence="2 3">
    <name type="scientific">Amycolatopsis saalfeldensis</name>
    <dbReference type="NCBI Taxonomy" id="394193"/>
    <lineage>
        <taxon>Bacteria</taxon>
        <taxon>Bacillati</taxon>
        <taxon>Actinomycetota</taxon>
        <taxon>Actinomycetes</taxon>
        <taxon>Pseudonocardiales</taxon>
        <taxon>Pseudonocardiaceae</taxon>
        <taxon>Amycolatopsis</taxon>
    </lineage>
</organism>
<dbReference type="InterPro" id="IPR013328">
    <property type="entry name" value="6PGD_dom2"/>
</dbReference>
<dbReference type="EMBL" id="FOEF01000037">
    <property type="protein sequence ID" value="SEP54109.1"/>
    <property type="molecule type" value="Genomic_DNA"/>
</dbReference>
<accession>A0A1H8YPQ3</accession>
<dbReference type="Proteomes" id="UP000198582">
    <property type="component" value="Unassembled WGS sequence"/>
</dbReference>
<evidence type="ECO:0000313" key="2">
    <source>
        <dbReference type="EMBL" id="SEP54109.1"/>
    </source>
</evidence>
<name>A0A1H8YPQ3_9PSEU</name>
<sequence length="108" mass="11399">MWSTMSGYLLALALVGTEGVTAERFTPLALGWLDAVKGFLPRMGEETATGAYETEVSSLDLKADGLALLFEASRAQGIGTAVPRPIRDLFDRAVAQGHGTQGISSVSR</sequence>
<dbReference type="AlphaFoldDB" id="A0A1H8YPQ3"/>
<keyword evidence="3" id="KW-1185">Reference proteome</keyword>
<gene>
    <name evidence="2" type="ORF">SAMN04489732_13710</name>
</gene>
<proteinExistence type="predicted"/>
<reference evidence="2 3" key="1">
    <citation type="submission" date="2016-10" db="EMBL/GenBank/DDBJ databases">
        <authorList>
            <person name="de Groot N.N."/>
        </authorList>
    </citation>
    <scope>NUCLEOTIDE SEQUENCE [LARGE SCALE GENOMIC DNA]</scope>
    <source>
        <strain evidence="2 3">DSM 44993</strain>
    </source>
</reference>
<evidence type="ECO:0000313" key="3">
    <source>
        <dbReference type="Proteomes" id="UP000198582"/>
    </source>
</evidence>
<feature type="domain" description="NADPH-dependent reductive aminase-like C-terminal" evidence="1">
    <location>
        <begin position="1"/>
        <end position="106"/>
    </location>
</feature>
<dbReference type="InterPro" id="IPR048666">
    <property type="entry name" value="RedAm-like_C"/>
</dbReference>
<dbReference type="Gene3D" id="1.10.1040.10">
    <property type="entry name" value="N-(1-d-carboxylethyl)-l-norvaline Dehydrogenase, domain 2"/>
    <property type="match status" value="1"/>
</dbReference>